<dbReference type="EMBL" id="BK015141">
    <property type="protein sequence ID" value="DAD92629.1"/>
    <property type="molecule type" value="Genomic_DNA"/>
</dbReference>
<sequence>MVACKEELALLEKWKRKLCLQEWRIKLLTHLHPEEMMVRNTAGCTEWSEAIKTARIEIINPACYGDRIVPFDFEKTLVHELLHLKFSFWCQNEDDIGDRVMHQMIDDLARALTEGDSDNEA</sequence>
<organism evidence="1">
    <name type="scientific">Siphoviridae sp. ct9JD14</name>
    <dbReference type="NCBI Taxonomy" id="2826175"/>
    <lineage>
        <taxon>Viruses</taxon>
        <taxon>Duplodnaviria</taxon>
        <taxon>Heunggongvirae</taxon>
        <taxon>Uroviricota</taxon>
        <taxon>Caudoviricetes</taxon>
    </lineage>
</organism>
<evidence type="ECO:0000313" key="1">
    <source>
        <dbReference type="EMBL" id="DAD92629.1"/>
    </source>
</evidence>
<reference evidence="1" key="1">
    <citation type="journal article" date="2021" name="Proc. Natl. Acad. Sci. U.S.A.">
        <title>A Catalog of Tens of Thousands of Viruses from Human Metagenomes Reveals Hidden Associations with Chronic Diseases.</title>
        <authorList>
            <person name="Tisza M.J."/>
            <person name="Buck C.B."/>
        </authorList>
    </citation>
    <scope>NUCLEOTIDE SEQUENCE</scope>
    <source>
        <strain evidence="1">Ct9JD14</strain>
    </source>
</reference>
<proteinExistence type="predicted"/>
<name>A0A8S5NCT8_9CAUD</name>
<protein>
    <submittedName>
        <fullName evidence="1">SprT-like family protein</fullName>
    </submittedName>
</protein>
<accession>A0A8S5NCT8</accession>